<evidence type="ECO:0000256" key="4">
    <source>
        <dbReference type="ARBA" id="ARBA00023284"/>
    </source>
</evidence>
<dbReference type="InterPro" id="IPR037944">
    <property type="entry name" value="PRX5-like"/>
</dbReference>
<proteinExistence type="inferred from homology"/>
<organism evidence="8 9">
    <name type="scientific">Sagittula marina</name>
    <dbReference type="NCBI Taxonomy" id="943940"/>
    <lineage>
        <taxon>Bacteria</taxon>
        <taxon>Pseudomonadati</taxon>
        <taxon>Pseudomonadota</taxon>
        <taxon>Alphaproteobacteria</taxon>
        <taxon>Rhodobacterales</taxon>
        <taxon>Roseobacteraceae</taxon>
        <taxon>Sagittula</taxon>
    </lineage>
</organism>
<evidence type="ECO:0000256" key="1">
    <source>
        <dbReference type="ARBA" id="ARBA00022559"/>
    </source>
</evidence>
<dbReference type="Pfam" id="PF08534">
    <property type="entry name" value="Redoxin"/>
    <property type="match status" value="1"/>
</dbReference>
<evidence type="ECO:0000256" key="3">
    <source>
        <dbReference type="ARBA" id="ARBA00023002"/>
    </source>
</evidence>
<reference evidence="8 9" key="1">
    <citation type="submission" date="2020-08" db="EMBL/GenBank/DDBJ databases">
        <title>Genomic Encyclopedia of Type Strains, Phase IV (KMG-IV): sequencing the most valuable type-strain genomes for metagenomic binning, comparative biology and taxonomic classification.</title>
        <authorList>
            <person name="Goeker M."/>
        </authorList>
    </citation>
    <scope>NUCLEOTIDE SEQUENCE [LARGE SCALE GENOMIC DNA]</scope>
    <source>
        <strain evidence="8 9">DSM 102235</strain>
    </source>
</reference>
<dbReference type="InterPro" id="IPR036249">
    <property type="entry name" value="Thioredoxin-like_sf"/>
</dbReference>
<keyword evidence="1 6" id="KW-0575">Peroxidase</keyword>
<dbReference type="Gene3D" id="3.40.30.10">
    <property type="entry name" value="Glutaredoxin"/>
    <property type="match status" value="1"/>
</dbReference>
<dbReference type="PROSITE" id="PS51352">
    <property type="entry name" value="THIOREDOXIN_2"/>
    <property type="match status" value="1"/>
</dbReference>
<feature type="active site" description="Cysteine sulfenic acid (-SOH) intermediate" evidence="5">
    <location>
        <position position="49"/>
    </location>
</feature>
<dbReference type="AlphaFoldDB" id="A0A7W6DK71"/>
<dbReference type="InterPro" id="IPR013766">
    <property type="entry name" value="Thioredoxin_domain"/>
</dbReference>
<evidence type="ECO:0000259" key="7">
    <source>
        <dbReference type="PROSITE" id="PS51352"/>
    </source>
</evidence>
<dbReference type="PANTHER" id="PTHR10430:SF16">
    <property type="entry name" value="PEROXIREDOXIN-5, MITOCHONDRIAL"/>
    <property type="match status" value="1"/>
</dbReference>
<evidence type="ECO:0000313" key="9">
    <source>
        <dbReference type="Proteomes" id="UP000541426"/>
    </source>
</evidence>
<dbReference type="InterPro" id="IPR013740">
    <property type="entry name" value="Redoxin"/>
</dbReference>
<dbReference type="RefSeq" id="WP_183962864.1">
    <property type="nucleotide sequence ID" value="NZ_BAABBZ010000012.1"/>
</dbReference>
<evidence type="ECO:0000256" key="2">
    <source>
        <dbReference type="ARBA" id="ARBA00022862"/>
    </source>
</evidence>
<evidence type="ECO:0000256" key="6">
    <source>
        <dbReference type="RuleBase" id="RU366011"/>
    </source>
</evidence>
<dbReference type="EMBL" id="JACIEJ010000001">
    <property type="protein sequence ID" value="MBB3984262.1"/>
    <property type="molecule type" value="Genomic_DNA"/>
</dbReference>
<comment type="caution">
    <text evidence="8">The sequence shown here is derived from an EMBL/GenBank/DDBJ whole genome shotgun (WGS) entry which is preliminary data.</text>
</comment>
<comment type="catalytic activity">
    <reaction evidence="6">
        <text>a hydroperoxide + 2 glutathione = an alcohol + glutathione disulfide + H2O</text>
        <dbReference type="Rhea" id="RHEA:62632"/>
        <dbReference type="ChEBI" id="CHEBI:15377"/>
        <dbReference type="ChEBI" id="CHEBI:30879"/>
        <dbReference type="ChEBI" id="CHEBI:35924"/>
        <dbReference type="ChEBI" id="CHEBI:57925"/>
        <dbReference type="ChEBI" id="CHEBI:58297"/>
        <dbReference type="EC" id="1.11.1.27"/>
    </reaction>
</comment>
<dbReference type="GO" id="GO:0042744">
    <property type="term" value="P:hydrogen peroxide catabolic process"/>
    <property type="evidence" value="ECO:0007669"/>
    <property type="project" value="TreeGrafter"/>
</dbReference>
<dbReference type="Proteomes" id="UP000541426">
    <property type="component" value="Unassembled WGS sequence"/>
</dbReference>
<keyword evidence="2 6" id="KW-0049">Antioxidant</keyword>
<sequence>MAISQGDMLPEATLLRVGDNGPEPVELGSLAKGRKIVIFALPGAYTGTCTNAHVPSFIETKDEFTAKGVDEIICIAVNDPFVMDSWSRHTGADKAGITFLADSEANFTKSMGMDFSAPPAGLINRSKRYAMVVEDGKITALNLDDNPGVCETSCGKAVLEVA</sequence>
<accession>A0A7W6DK71</accession>
<dbReference type="FunFam" id="3.40.30.10:FF:000020">
    <property type="entry name" value="Peroxiredoxin"/>
    <property type="match status" value="1"/>
</dbReference>
<dbReference type="GO" id="GO:0005737">
    <property type="term" value="C:cytoplasm"/>
    <property type="evidence" value="ECO:0007669"/>
    <property type="project" value="TreeGrafter"/>
</dbReference>
<keyword evidence="4 6" id="KW-0676">Redox-active center</keyword>
<feature type="domain" description="Thioredoxin" evidence="7">
    <location>
        <begin position="3"/>
        <end position="162"/>
    </location>
</feature>
<comment type="similarity">
    <text evidence="6">Belongs to the peroxiredoxin family. Prx5 subfamily.</text>
</comment>
<dbReference type="PANTHER" id="PTHR10430">
    <property type="entry name" value="PEROXIREDOXIN"/>
    <property type="match status" value="1"/>
</dbReference>
<keyword evidence="3 6" id="KW-0560">Oxidoreductase</keyword>
<comment type="function">
    <text evidence="6">Thiol-specific peroxidase that catalyzes the reduction of hydrogen peroxide and organic hydroperoxides to water and alcohols, respectively. Plays a role in cell protection against oxidative stress by detoxifying peroxides.</text>
</comment>
<dbReference type="SUPFAM" id="SSF52833">
    <property type="entry name" value="Thioredoxin-like"/>
    <property type="match status" value="1"/>
</dbReference>
<evidence type="ECO:0000313" key="8">
    <source>
        <dbReference type="EMBL" id="MBB3984262.1"/>
    </source>
</evidence>
<dbReference type="GO" id="GO:0034599">
    <property type="term" value="P:cellular response to oxidative stress"/>
    <property type="evidence" value="ECO:0007669"/>
    <property type="project" value="InterPro"/>
</dbReference>
<dbReference type="EC" id="1.11.1.27" evidence="6"/>
<dbReference type="GO" id="GO:0045454">
    <property type="term" value="P:cell redox homeostasis"/>
    <property type="evidence" value="ECO:0007669"/>
    <property type="project" value="TreeGrafter"/>
</dbReference>
<gene>
    <name evidence="8" type="ORF">GGQ68_000573</name>
</gene>
<dbReference type="GO" id="GO:0008379">
    <property type="term" value="F:thioredoxin peroxidase activity"/>
    <property type="evidence" value="ECO:0007669"/>
    <property type="project" value="InterPro"/>
</dbReference>
<keyword evidence="9" id="KW-1185">Reference proteome</keyword>
<protein>
    <recommendedName>
        <fullName evidence="6">Glutathione-dependent peroxiredoxin</fullName>
        <ecNumber evidence="6">1.11.1.27</ecNumber>
    </recommendedName>
</protein>
<dbReference type="CDD" id="cd03013">
    <property type="entry name" value="PRX5_like"/>
    <property type="match status" value="1"/>
</dbReference>
<evidence type="ECO:0000256" key="5">
    <source>
        <dbReference type="PIRSR" id="PIRSR637944-1"/>
    </source>
</evidence>
<name>A0A7W6DK71_9RHOB</name>